<dbReference type="HOGENOM" id="CLU_2882221_0_0_10"/>
<organism evidence="1 2">
    <name type="scientific">Prevotella veroralis F0319</name>
    <dbReference type="NCBI Taxonomy" id="649761"/>
    <lineage>
        <taxon>Bacteria</taxon>
        <taxon>Pseudomonadati</taxon>
        <taxon>Bacteroidota</taxon>
        <taxon>Bacteroidia</taxon>
        <taxon>Bacteroidales</taxon>
        <taxon>Prevotellaceae</taxon>
        <taxon>Prevotella</taxon>
    </lineage>
</organism>
<dbReference type="STRING" id="649761.HMPREF0973_00473"/>
<reference evidence="1 2" key="1">
    <citation type="submission" date="2009-09" db="EMBL/GenBank/DDBJ databases">
        <authorList>
            <person name="Weinstock G."/>
            <person name="Sodergren E."/>
            <person name="Clifton S."/>
            <person name="Fulton L."/>
            <person name="Fulton B."/>
            <person name="Courtney L."/>
            <person name="Fronick C."/>
            <person name="Harrison M."/>
            <person name="Strong C."/>
            <person name="Farmer C."/>
            <person name="Delahaunty K."/>
            <person name="Markovic C."/>
            <person name="Hall O."/>
            <person name="Minx P."/>
            <person name="Tomlinson C."/>
            <person name="Mitreva M."/>
            <person name="Nelson J."/>
            <person name="Hou S."/>
            <person name="Wollam A."/>
            <person name="Pepin K.H."/>
            <person name="Johnson M."/>
            <person name="Bhonagiri V."/>
            <person name="Nash W.E."/>
            <person name="Warren W."/>
            <person name="Chinwalla A."/>
            <person name="Mardis E.R."/>
            <person name="Wilson R.K."/>
        </authorList>
    </citation>
    <scope>NUCLEOTIDE SEQUENCE [LARGE SCALE GENOMIC DNA]</scope>
    <source>
        <strain evidence="1 2">F0319</strain>
    </source>
</reference>
<sequence length="66" mass="7834">MRTDEGICPYRFVSFPFKEGVPLYQREAFFIIRKRLLQSEEGVSLFLVLPFQLMRQCLVTHRPVLS</sequence>
<name>C9MLJ8_9BACT</name>
<protein>
    <submittedName>
        <fullName evidence="1">Uncharacterized protein</fullName>
    </submittedName>
</protein>
<comment type="caution">
    <text evidence="1">The sequence shown here is derived from an EMBL/GenBank/DDBJ whole genome shotgun (WGS) entry which is preliminary data.</text>
</comment>
<evidence type="ECO:0000313" key="1">
    <source>
        <dbReference type="EMBL" id="EEX19532.1"/>
    </source>
</evidence>
<evidence type="ECO:0000313" key="2">
    <source>
        <dbReference type="Proteomes" id="UP000003327"/>
    </source>
</evidence>
<dbReference type="AlphaFoldDB" id="C9MLJ8"/>
<dbReference type="EMBL" id="ACVA01000013">
    <property type="protein sequence ID" value="EEX19532.1"/>
    <property type="molecule type" value="Genomic_DNA"/>
</dbReference>
<proteinExistence type="predicted"/>
<accession>C9MLJ8</accession>
<dbReference type="Proteomes" id="UP000003327">
    <property type="component" value="Unassembled WGS sequence"/>
</dbReference>
<keyword evidence="2" id="KW-1185">Reference proteome</keyword>
<gene>
    <name evidence="1" type="ORF">HMPREF0973_00473</name>
</gene>